<dbReference type="PATRIC" id="fig|999408.3.peg.4267"/>
<dbReference type="GO" id="GO:0000160">
    <property type="term" value="P:phosphorelay signal transduction system"/>
    <property type="evidence" value="ECO:0007669"/>
    <property type="project" value="InterPro"/>
</dbReference>
<feature type="domain" description="Response regulatory" evidence="8">
    <location>
        <begin position="3"/>
        <end position="120"/>
    </location>
</feature>
<dbReference type="SUPFAM" id="SSF46689">
    <property type="entry name" value="Homeodomain-like"/>
    <property type="match status" value="2"/>
</dbReference>
<comment type="function">
    <text evidence="5">May play the central regulatory role in sporulation. It may be an element of the effector pathway responsible for the activation of sporulation genes in response to nutritional stress. Spo0A may act in concert with spo0H (a sigma factor) to control the expression of some genes that are critical to the sporulation process.</text>
</comment>
<reference evidence="9 10" key="1">
    <citation type="submission" date="2013-01" db="EMBL/GenBank/DDBJ databases">
        <title>The Genome Sequence of Clostridium clostridioforme 90A8.</title>
        <authorList>
            <consortium name="The Broad Institute Genome Sequencing Platform"/>
            <person name="Earl A."/>
            <person name="Ward D."/>
            <person name="Feldgarden M."/>
            <person name="Gevers D."/>
            <person name="Courvalin P."/>
            <person name="Lambert T."/>
            <person name="Walker B."/>
            <person name="Young S.K."/>
            <person name="Zeng Q."/>
            <person name="Gargeya S."/>
            <person name="Fitzgerald M."/>
            <person name="Haas B."/>
            <person name="Abouelleil A."/>
            <person name="Alvarado L."/>
            <person name="Arachchi H.M."/>
            <person name="Berlin A.M."/>
            <person name="Chapman S.B."/>
            <person name="Dewar J."/>
            <person name="Goldberg J."/>
            <person name="Griggs A."/>
            <person name="Gujja S."/>
            <person name="Hansen M."/>
            <person name="Howarth C."/>
            <person name="Imamovic A."/>
            <person name="Larimer J."/>
            <person name="McCowan C."/>
            <person name="Murphy C."/>
            <person name="Neiman D."/>
            <person name="Pearson M."/>
            <person name="Priest M."/>
            <person name="Roberts A."/>
            <person name="Saif S."/>
            <person name="Shea T."/>
            <person name="Sisk P."/>
            <person name="Sykes S."/>
            <person name="Wortman J."/>
            <person name="Nusbaum C."/>
            <person name="Birren B."/>
        </authorList>
    </citation>
    <scope>NUCLEOTIDE SEQUENCE [LARGE SCALE GENOMIC DNA]</scope>
    <source>
        <strain evidence="9 10">90A8</strain>
    </source>
</reference>
<evidence type="ECO:0000259" key="8">
    <source>
        <dbReference type="PROSITE" id="PS50110"/>
    </source>
</evidence>
<dbReference type="GO" id="GO:0043565">
    <property type="term" value="F:sequence-specific DNA binding"/>
    <property type="evidence" value="ECO:0007669"/>
    <property type="project" value="InterPro"/>
</dbReference>
<dbReference type="Gene3D" id="1.10.10.60">
    <property type="entry name" value="Homeodomain-like"/>
    <property type="match status" value="2"/>
</dbReference>
<evidence type="ECO:0000259" key="7">
    <source>
        <dbReference type="PROSITE" id="PS01124"/>
    </source>
</evidence>
<dbReference type="PRINTS" id="PR00032">
    <property type="entry name" value="HTHARAC"/>
</dbReference>
<gene>
    <name evidence="9" type="ORF">HMPREF1090_03991</name>
</gene>
<feature type="modified residue" description="4-aspartylphosphate" evidence="6">
    <location>
        <position position="55"/>
    </location>
</feature>
<evidence type="ECO:0000256" key="1">
    <source>
        <dbReference type="ARBA" id="ARBA00018672"/>
    </source>
</evidence>
<dbReference type="PANTHER" id="PTHR43280:SF28">
    <property type="entry name" value="HTH-TYPE TRANSCRIPTIONAL ACTIVATOR RHAS"/>
    <property type="match status" value="1"/>
</dbReference>
<dbReference type="RefSeq" id="WP_002593928.1">
    <property type="nucleotide sequence ID" value="NZ_KB850981.1"/>
</dbReference>
<dbReference type="PROSITE" id="PS01124">
    <property type="entry name" value="HTH_ARAC_FAMILY_2"/>
    <property type="match status" value="1"/>
</dbReference>
<keyword evidence="6" id="KW-0597">Phosphoprotein</keyword>
<protein>
    <recommendedName>
        <fullName evidence="1">Stage 0 sporulation protein A homolog</fullName>
    </recommendedName>
</protein>
<dbReference type="Gene3D" id="3.40.50.2300">
    <property type="match status" value="1"/>
</dbReference>
<evidence type="ECO:0000313" key="10">
    <source>
        <dbReference type="Proteomes" id="UP000013085"/>
    </source>
</evidence>
<dbReference type="InterPro" id="IPR009057">
    <property type="entry name" value="Homeodomain-like_sf"/>
</dbReference>
<dbReference type="AlphaFoldDB" id="A0A0E2H657"/>
<sequence>MFRILLADDEGIMLESLKHIIATSFGSECDIRCVKTGRAVVEMAESFHPDIAFVDIHMPGLSGIQAIQEIRKVNNEMIIIIITAYDKFAYAKEAVNLGVMEYLTKPISNKKVILDVCMKAMQRVEEARQKRSDDLKIRERLEIVVPMIESGFIYSMLQDDGAADSSGYEELLGIRDNYGFCLVLEFGDRDESGRLTNAIGSSVKANKYYQDMREIVKDYFSCITGPVMGNRVVLFVPSSEPTLKYEERVEVITRTRTMLQKLEKHIGSDFRSGIGSTKTLGNAKESYGEALRALRESVSHVVHITDIPSRQGDVTGEYPKEMENSYYERGLKADSEGAAACGAELFSCIEGMYGCREDMEAKILELIMRLEYRICAKDGTEFGMKPRGSYIREIRDASDSDKLCHWFLEKTREICKCAGTEKKKEMEYLVDTVRKYIDENYQKDISLDEISRMVNISPYYFSKLFKQGTGENFIEYLTRTRMRQACVCLQNPDYSIKQICAMVGYSDPNYFSRIFKKYEGVNPSEYRERLENGTGRG</sequence>
<dbReference type="EMBL" id="AGYR01000042">
    <property type="protein sequence ID" value="ENZ11636.1"/>
    <property type="molecule type" value="Genomic_DNA"/>
</dbReference>
<evidence type="ECO:0000313" key="9">
    <source>
        <dbReference type="EMBL" id="ENZ11636.1"/>
    </source>
</evidence>
<dbReference type="InterPro" id="IPR011006">
    <property type="entry name" value="CheY-like_superfamily"/>
</dbReference>
<dbReference type="Pfam" id="PF17853">
    <property type="entry name" value="GGDEF_2"/>
    <property type="match status" value="1"/>
</dbReference>
<proteinExistence type="predicted"/>
<evidence type="ECO:0000256" key="2">
    <source>
        <dbReference type="ARBA" id="ARBA00023015"/>
    </source>
</evidence>
<dbReference type="PANTHER" id="PTHR43280">
    <property type="entry name" value="ARAC-FAMILY TRANSCRIPTIONAL REGULATOR"/>
    <property type="match status" value="1"/>
</dbReference>
<dbReference type="InterPro" id="IPR001789">
    <property type="entry name" value="Sig_transdc_resp-reg_receiver"/>
</dbReference>
<feature type="domain" description="HTH araC/xylS-type" evidence="7">
    <location>
        <begin position="431"/>
        <end position="529"/>
    </location>
</feature>
<keyword evidence="2" id="KW-0805">Transcription regulation</keyword>
<dbReference type="InterPro" id="IPR020449">
    <property type="entry name" value="Tscrpt_reg_AraC-type_HTH"/>
</dbReference>
<keyword evidence="3" id="KW-0238">DNA-binding</keyword>
<name>A0A0E2H657_9FIRM</name>
<organism evidence="9 10">
    <name type="scientific">[Clostridium] clostridioforme 90A8</name>
    <dbReference type="NCBI Taxonomy" id="999408"/>
    <lineage>
        <taxon>Bacteria</taxon>
        <taxon>Bacillati</taxon>
        <taxon>Bacillota</taxon>
        <taxon>Clostridia</taxon>
        <taxon>Lachnospirales</taxon>
        <taxon>Lachnospiraceae</taxon>
        <taxon>Enterocloster</taxon>
    </lineage>
</organism>
<dbReference type="SUPFAM" id="SSF52172">
    <property type="entry name" value="CheY-like"/>
    <property type="match status" value="1"/>
</dbReference>
<evidence type="ECO:0000256" key="3">
    <source>
        <dbReference type="ARBA" id="ARBA00023125"/>
    </source>
</evidence>
<dbReference type="Proteomes" id="UP000013085">
    <property type="component" value="Unassembled WGS sequence"/>
</dbReference>
<dbReference type="InterPro" id="IPR018060">
    <property type="entry name" value="HTH_AraC"/>
</dbReference>
<dbReference type="Pfam" id="PF12833">
    <property type="entry name" value="HTH_18"/>
    <property type="match status" value="1"/>
</dbReference>
<dbReference type="HOGENOM" id="CLU_000445_5_0_9"/>
<dbReference type="SMART" id="SM00448">
    <property type="entry name" value="REC"/>
    <property type="match status" value="1"/>
</dbReference>
<dbReference type="PROSITE" id="PS00041">
    <property type="entry name" value="HTH_ARAC_FAMILY_1"/>
    <property type="match status" value="1"/>
</dbReference>
<accession>A0A0E2H657</accession>
<comment type="caution">
    <text evidence="9">The sequence shown here is derived from an EMBL/GenBank/DDBJ whole genome shotgun (WGS) entry which is preliminary data.</text>
</comment>
<dbReference type="GO" id="GO:0003700">
    <property type="term" value="F:DNA-binding transcription factor activity"/>
    <property type="evidence" value="ECO:0007669"/>
    <property type="project" value="InterPro"/>
</dbReference>
<dbReference type="SMART" id="SM00342">
    <property type="entry name" value="HTH_ARAC"/>
    <property type="match status" value="1"/>
</dbReference>
<evidence type="ECO:0000256" key="6">
    <source>
        <dbReference type="PROSITE-ProRule" id="PRU00169"/>
    </source>
</evidence>
<keyword evidence="4" id="KW-0804">Transcription</keyword>
<dbReference type="Pfam" id="PF00072">
    <property type="entry name" value="Response_reg"/>
    <property type="match status" value="1"/>
</dbReference>
<dbReference type="CDD" id="cd17536">
    <property type="entry name" value="REC_YesN-like"/>
    <property type="match status" value="1"/>
</dbReference>
<dbReference type="PROSITE" id="PS50110">
    <property type="entry name" value="RESPONSE_REGULATORY"/>
    <property type="match status" value="1"/>
</dbReference>
<dbReference type="InterPro" id="IPR041522">
    <property type="entry name" value="CdaR_GGDEF"/>
</dbReference>
<dbReference type="InterPro" id="IPR018062">
    <property type="entry name" value="HTH_AraC-typ_CS"/>
</dbReference>
<evidence type="ECO:0000256" key="4">
    <source>
        <dbReference type="ARBA" id="ARBA00023163"/>
    </source>
</evidence>
<evidence type="ECO:0000256" key="5">
    <source>
        <dbReference type="ARBA" id="ARBA00024867"/>
    </source>
</evidence>